<dbReference type="PROSITE" id="PS50889">
    <property type="entry name" value="S4"/>
    <property type="match status" value="1"/>
</dbReference>
<dbReference type="Gene3D" id="3.10.290.10">
    <property type="entry name" value="RNA-binding S4 domain"/>
    <property type="match status" value="1"/>
</dbReference>
<evidence type="ECO:0000256" key="1">
    <source>
        <dbReference type="PROSITE-ProRule" id="PRU00182"/>
    </source>
</evidence>
<accession>A4U0I5</accession>
<dbReference type="SMART" id="SM00363">
    <property type="entry name" value="S4"/>
    <property type="match status" value="1"/>
</dbReference>
<dbReference type="InterPro" id="IPR002942">
    <property type="entry name" value="S4_RNA-bd"/>
</dbReference>
<sequence>MRIDKWLFFTRLLKTRSQAAALVEAGEVRLNGALIDKPAQPVKVGDELIFPTGKRLRRVVVLAHGHRRGPAPEAQALYQELEAPRRDPWTD</sequence>
<feature type="domain" description="RNA-binding S4" evidence="2">
    <location>
        <begin position="1"/>
        <end position="64"/>
    </location>
</feature>
<proteinExistence type="predicted"/>
<evidence type="ECO:0000313" key="3">
    <source>
        <dbReference type="EMBL" id="CAM76392.1"/>
    </source>
</evidence>
<organism evidence="3">
    <name type="scientific">Magnetospirillum gryphiswaldense</name>
    <dbReference type="NCBI Taxonomy" id="55518"/>
    <lineage>
        <taxon>Bacteria</taxon>
        <taxon>Pseudomonadati</taxon>
        <taxon>Pseudomonadota</taxon>
        <taxon>Alphaproteobacteria</taxon>
        <taxon>Rhodospirillales</taxon>
        <taxon>Rhodospirillaceae</taxon>
        <taxon>Magnetospirillum</taxon>
    </lineage>
</organism>
<name>A4U0I5_9PROT</name>
<dbReference type="SUPFAM" id="SSF55174">
    <property type="entry name" value="Alpha-L RNA-binding motif"/>
    <property type="match status" value="1"/>
</dbReference>
<dbReference type="GO" id="GO:0003723">
    <property type="term" value="F:RNA binding"/>
    <property type="evidence" value="ECO:0007669"/>
    <property type="project" value="UniProtKB-KW"/>
</dbReference>
<keyword evidence="1" id="KW-0694">RNA-binding</keyword>
<dbReference type="InterPro" id="IPR036986">
    <property type="entry name" value="S4_RNA-bd_sf"/>
</dbReference>
<protein>
    <submittedName>
        <fullName evidence="3">RNA-binding S4</fullName>
    </submittedName>
</protein>
<evidence type="ECO:0000259" key="2">
    <source>
        <dbReference type="SMART" id="SM00363"/>
    </source>
</evidence>
<dbReference type="AlphaFoldDB" id="A4U0I5"/>
<dbReference type="EMBL" id="CU459003">
    <property type="protein sequence ID" value="CAM76392.1"/>
    <property type="molecule type" value="Genomic_DNA"/>
</dbReference>
<gene>
    <name evidence="3" type="ORF">MGR_1284</name>
</gene>
<dbReference type="CDD" id="cd00165">
    <property type="entry name" value="S4"/>
    <property type="match status" value="1"/>
</dbReference>
<dbReference type="RefSeq" id="WP_106002913.1">
    <property type="nucleotide sequence ID" value="NZ_CP027527.1"/>
</dbReference>
<dbReference type="Pfam" id="PF01479">
    <property type="entry name" value="S4"/>
    <property type="match status" value="1"/>
</dbReference>
<reference evidence="3" key="1">
    <citation type="journal article" date="2007" name="J. Bacteriol.">
        <title>Comparative genome analysis of four magnetotactic bacteria reveals a complex set of group-specific genes implicated in magnetosome biomineralization and function.</title>
        <authorList>
            <person name="Richter M."/>
            <person name="Kube M."/>
            <person name="Bazylinski D.A."/>
            <person name="Lombardot T."/>
            <person name="Gloeckner F.O."/>
            <person name="Reinhardt R."/>
            <person name="Schueler D."/>
        </authorList>
    </citation>
    <scope>NUCLEOTIDE SEQUENCE</scope>
    <source>
        <strain evidence="3">MSR-1</strain>
    </source>
</reference>